<keyword evidence="4 8" id="KW-0812">Transmembrane</keyword>
<name>U4KY00_PYROM</name>
<sequence length="439" mass="47276">MAKPRRTPKKPSATTTTPSTSSSSPSTTSTSSPSTTSLSTPVSEAPDAMSSADLHNGSVSPRESKTQEIDARPHLEAAAGISKAPEVPPTIYGVLAQCTVPAWMSTVVMVSLIFGGCCSNVFALEAIIKQEPHAGHLITFAQFALVALEGLIYHFDPSGPYFLKPRQIPLRRWAVQIALFWLVSIMNNQAFAYNISVPVHIILRSGGSMTTLLVGWCWGKRYSRVQVISVVILTVGCVLSALADGEGMGKTEASMSRFLTGLGILFVAQLLSAIMGLYIEATYTKYGNNYREGLFYTHALGLPLFLVFSNSIKEQFLKLLSTPPLSPLPFLPPVLNRIITALPHKVLYLILNALTQYVCVRGVNILGSVSSALTVTIVLNIRKLVSLWLSIWLFGNNLSGGVMAGAGTVFVGGLVYGLESQRQRAMAKRAAKNSAKKTN</sequence>
<protein>
    <submittedName>
        <fullName evidence="9">Similar to UDP-N-acetylglucosamine transporter yea4 acc. no. O74750</fullName>
    </submittedName>
</protein>
<evidence type="ECO:0000256" key="6">
    <source>
        <dbReference type="ARBA" id="ARBA00023136"/>
    </source>
</evidence>
<feature type="transmembrane region" description="Helical" evidence="8">
    <location>
        <begin position="201"/>
        <end position="218"/>
    </location>
</feature>
<evidence type="ECO:0000256" key="3">
    <source>
        <dbReference type="ARBA" id="ARBA00022597"/>
    </source>
</evidence>
<keyword evidence="3" id="KW-0762">Sugar transport</keyword>
<organism evidence="9 10">
    <name type="scientific">Pyronema omphalodes (strain CBS 100304)</name>
    <name type="common">Pyronema confluens</name>
    <dbReference type="NCBI Taxonomy" id="1076935"/>
    <lineage>
        <taxon>Eukaryota</taxon>
        <taxon>Fungi</taxon>
        <taxon>Dikarya</taxon>
        <taxon>Ascomycota</taxon>
        <taxon>Pezizomycotina</taxon>
        <taxon>Pezizomycetes</taxon>
        <taxon>Pezizales</taxon>
        <taxon>Pyronemataceae</taxon>
        <taxon>Pyronema</taxon>
    </lineage>
</organism>
<gene>
    <name evidence="9" type="ORF">PCON_02267</name>
</gene>
<dbReference type="Proteomes" id="UP000018144">
    <property type="component" value="Unassembled WGS sequence"/>
</dbReference>
<dbReference type="OMA" id="NPFTGWH"/>
<keyword evidence="2" id="KW-0813">Transport</keyword>
<evidence type="ECO:0000256" key="5">
    <source>
        <dbReference type="ARBA" id="ARBA00022989"/>
    </source>
</evidence>
<feature type="transmembrane region" description="Helical" evidence="8">
    <location>
        <begin position="134"/>
        <end position="153"/>
    </location>
</feature>
<dbReference type="PANTHER" id="PTHR10778:SF4">
    <property type="entry name" value="NUCLEOTIDE SUGAR TRANSPORTER SLC35B4"/>
    <property type="match status" value="1"/>
</dbReference>
<dbReference type="GO" id="GO:0005462">
    <property type="term" value="F:UDP-N-acetylglucosamine transmembrane transporter activity"/>
    <property type="evidence" value="ECO:0007669"/>
    <property type="project" value="TreeGrafter"/>
</dbReference>
<feature type="region of interest" description="Disordered" evidence="7">
    <location>
        <begin position="1"/>
        <end position="69"/>
    </location>
</feature>
<evidence type="ECO:0000256" key="8">
    <source>
        <dbReference type="SAM" id="Phobius"/>
    </source>
</evidence>
<accession>U4KY00</accession>
<keyword evidence="10" id="KW-1185">Reference proteome</keyword>
<dbReference type="GO" id="GO:0000139">
    <property type="term" value="C:Golgi membrane"/>
    <property type="evidence" value="ECO:0007669"/>
    <property type="project" value="TreeGrafter"/>
</dbReference>
<evidence type="ECO:0000313" key="9">
    <source>
        <dbReference type="EMBL" id="CCX04429.1"/>
    </source>
</evidence>
<feature type="compositionally biased region" description="Low complexity" evidence="7">
    <location>
        <begin position="10"/>
        <end position="41"/>
    </location>
</feature>
<evidence type="ECO:0000313" key="10">
    <source>
        <dbReference type="Proteomes" id="UP000018144"/>
    </source>
</evidence>
<feature type="transmembrane region" description="Helical" evidence="8">
    <location>
        <begin position="225"/>
        <end position="243"/>
    </location>
</feature>
<dbReference type="eggNOG" id="KOG1583">
    <property type="taxonomic scope" value="Eukaryota"/>
</dbReference>
<keyword evidence="6 8" id="KW-0472">Membrane</keyword>
<dbReference type="Pfam" id="PF08449">
    <property type="entry name" value="UAA"/>
    <property type="match status" value="1"/>
</dbReference>
<reference evidence="9 10" key="1">
    <citation type="journal article" date="2013" name="PLoS Genet.">
        <title>The genome and development-dependent transcriptomes of Pyronema confluens: a window into fungal evolution.</title>
        <authorList>
            <person name="Traeger S."/>
            <person name="Altegoer F."/>
            <person name="Freitag M."/>
            <person name="Gabaldon T."/>
            <person name="Kempken F."/>
            <person name="Kumar A."/>
            <person name="Marcet-Houben M."/>
            <person name="Poggeler S."/>
            <person name="Stajich J.E."/>
            <person name="Nowrousian M."/>
        </authorList>
    </citation>
    <scope>NUCLEOTIDE SEQUENCE [LARGE SCALE GENOMIC DNA]</scope>
    <source>
        <strain evidence="10">CBS 100304</strain>
        <tissue evidence="9">Vegetative mycelium</tissue>
    </source>
</reference>
<proteinExistence type="predicted"/>
<evidence type="ECO:0000256" key="7">
    <source>
        <dbReference type="SAM" id="MobiDB-lite"/>
    </source>
</evidence>
<feature type="transmembrane region" description="Helical" evidence="8">
    <location>
        <begin position="363"/>
        <end position="381"/>
    </location>
</feature>
<feature type="transmembrane region" description="Helical" evidence="8">
    <location>
        <begin position="401"/>
        <end position="418"/>
    </location>
</feature>
<dbReference type="InterPro" id="IPR013657">
    <property type="entry name" value="SCL35B1-4/HUT1"/>
</dbReference>
<dbReference type="GO" id="GO:0005789">
    <property type="term" value="C:endoplasmic reticulum membrane"/>
    <property type="evidence" value="ECO:0007669"/>
    <property type="project" value="TreeGrafter"/>
</dbReference>
<evidence type="ECO:0000256" key="1">
    <source>
        <dbReference type="ARBA" id="ARBA00004127"/>
    </source>
</evidence>
<dbReference type="PANTHER" id="PTHR10778">
    <property type="entry name" value="SOLUTE CARRIER FAMILY 35 MEMBER B"/>
    <property type="match status" value="1"/>
</dbReference>
<feature type="transmembrane region" description="Helical" evidence="8">
    <location>
        <begin position="173"/>
        <end position="195"/>
    </location>
</feature>
<evidence type="ECO:0000256" key="4">
    <source>
        <dbReference type="ARBA" id="ARBA00022692"/>
    </source>
</evidence>
<dbReference type="GO" id="GO:0005464">
    <property type="term" value="F:UDP-xylose transmembrane transporter activity"/>
    <property type="evidence" value="ECO:0007669"/>
    <property type="project" value="TreeGrafter"/>
</dbReference>
<evidence type="ECO:0000256" key="2">
    <source>
        <dbReference type="ARBA" id="ARBA00022448"/>
    </source>
</evidence>
<dbReference type="EMBL" id="HF935204">
    <property type="protein sequence ID" value="CCX04429.1"/>
    <property type="molecule type" value="Genomic_DNA"/>
</dbReference>
<comment type="subcellular location">
    <subcellularLocation>
        <location evidence="1">Endomembrane system</location>
        <topology evidence="1">Multi-pass membrane protein</topology>
    </subcellularLocation>
</comment>
<feature type="transmembrane region" description="Helical" evidence="8">
    <location>
        <begin position="258"/>
        <end position="281"/>
    </location>
</feature>
<dbReference type="OrthoDB" id="999962at2759"/>
<dbReference type="AlphaFoldDB" id="U4KY00"/>
<keyword evidence="5 8" id="KW-1133">Transmembrane helix</keyword>
<dbReference type="STRING" id="1076935.U4KY00"/>
<feature type="transmembrane region" description="Helical" evidence="8">
    <location>
        <begin position="107"/>
        <end position="128"/>
    </location>
</feature>